<dbReference type="GO" id="GO:0000793">
    <property type="term" value="C:condensed chromosome"/>
    <property type="evidence" value="ECO:0007669"/>
    <property type="project" value="TreeGrafter"/>
</dbReference>
<dbReference type="GO" id="GO:0015074">
    <property type="term" value="P:DNA integration"/>
    <property type="evidence" value="ECO:0007669"/>
    <property type="project" value="TreeGrafter"/>
</dbReference>
<keyword evidence="3" id="KW-1185">Reference proteome</keyword>
<accession>A0AA36B6J0</accession>
<dbReference type="GO" id="GO:0042800">
    <property type="term" value="F:histone H3K4 methyltransferase activity"/>
    <property type="evidence" value="ECO:0007669"/>
    <property type="project" value="TreeGrafter"/>
</dbReference>
<protein>
    <recommendedName>
        <fullName evidence="1">Mos1 transposase HTH domain-containing protein</fullName>
    </recommendedName>
</protein>
<dbReference type="AlphaFoldDB" id="A0AA36B6J0"/>
<sequence>MTGFTASFREIPPPTTRKNAAKTCKNICEVYGDDAGDESTVRRWIAKFKAREFSLEDDNHSGRPSKLDIFKVKIQENLNIKTRELEELEVSKSTVHEVFSFCILKK</sequence>
<dbReference type="GO" id="GO:0000729">
    <property type="term" value="P:DNA double-strand break processing"/>
    <property type="evidence" value="ECO:0007669"/>
    <property type="project" value="TreeGrafter"/>
</dbReference>
<dbReference type="Gene3D" id="1.10.10.1450">
    <property type="match status" value="1"/>
</dbReference>
<dbReference type="EMBL" id="OX597822">
    <property type="protein sequence ID" value="CAI9728081.1"/>
    <property type="molecule type" value="Genomic_DNA"/>
</dbReference>
<dbReference type="GO" id="GO:0044547">
    <property type="term" value="F:DNA topoisomerase binding"/>
    <property type="evidence" value="ECO:0007669"/>
    <property type="project" value="TreeGrafter"/>
</dbReference>
<name>A0AA36B6J0_OCTVU</name>
<dbReference type="GO" id="GO:0044774">
    <property type="term" value="P:mitotic DNA integrity checkpoint signaling"/>
    <property type="evidence" value="ECO:0007669"/>
    <property type="project" value="TreeGrafter"/>
</dbReference>
<gene>
    <name evidence="2" type="ORF">OCTVUL_1B029314</name>
</gene>
<dbReference type="GO" id="GO:0003697">
    <property type="term" value="F:single-stranded DNA binding"/>
    <property type="evidence" value="ECO:0007669"/>
    <property type="project" value="TreeGrafter"/>
</dbReference>
<dbReference type="GO" id="GO:0000014">
    <property type="term" value="F:single-stranded DNA endodeoxyribonuclease activity"/>
    <property type="evidence" value="ECO:0007669"/>
    <property type="project" value="TreeGrafter"/>
</dbReference>
<reference evidence="2" key="1">
    <citation type="submission" date="2023-08" db="EMBL/GenBank/DDBJ databases">
        <authorList>
            <person name="Alioto T."/>
            <person name="Alioto T."/>
            <person name="Gomez Garrido J."/>
        </authorList>
    </citation>
    <scope>NUCLEOTIDE SEQUENCE</scope>
</reference>
<dbReference type="Pfam" id="PF17906">
    <property type="entry name" value="HTH_48"/>
    <property type="match status" value="1"/>
</dbReference>
<dbReference type="GO" id="GO:0035861">
    <property type="term" value="C:site of double-strand break"/>
    <property type="evidence" value="ECO:0007669"/>
    <property type="project" value="TreeGrafter"/>
</dbReference>
<proteinExistence type="predicted"/>
<dbReference type="GO" id="GO:0006303">
    <property type="term" value="P:double-strand break repair via nonhomologous end joining"/>
    <property type="evidence" value="ECO:0007669"/>
    <property type="project" value="TreeGrafter"/>
</dbReference>
<organism evidence="2 3">
    <name type="scientific">Octopus vulgaris</name>
    <name type="common">Common octopus</name>
    <dbReference type="NCBI Taxonomy" id="6645"/>
    <lineage>
        <taxon>Eukaryota</taxon>
        <taxon>Metazoa</taxon>
        <taxon>Spiralia</taxon>
        <taxon>Lophotrochozoa</taxon>
        <taxon>Mollusca</taxon>
        <taxon>Cephalopoda</taxon>
        <taxon>Coleoidea</taxon>
        <taxon>Octopodiformes</taxon>
        <taxon>Octopoda</taxon>
        <taxon>Incirrata</taxon>
        <taxon>Octopodidae</taxon>
        <taxon>Octopus</taxon>
    </lineage>
</organism>
<evidence type="ECO:0000313" key="2">
    <source>
        <dbReference type="EMBL" id="CAI9728081.1"/>
    </source>
</evidence>
<dbReference type="GO" id="GO:0003690">
    <property type="term" value="F:double-stranded DNA binding"/>
    <property type="evidence" value="ECO:0007669"/>
    <property type="project" value="TreeGrafter"/>
</dbReference>
<dbReference type="GO" id="GO:0031297">
    <property type="term" value="P:replication fork processing"/>
    <property type="evidence" value="ECO:0007669"/>
    <property type="project" value="TreeGrafter"/>
</dbReference>
<dbReference type="GO" id="GO:0005634">
    <property type="term" value="C:nucleus"/>
    <property type="evidence" value="ECO:0007669"/>
    <property type="project" value="TreeGrafter"/>
</dbReference>
<evidence type="ECO:0000259" key="1">
    <source>
        <dbReference type="Pfam" id="PF17906"/>
    </source>
</evidence>
<dbReference type="InterPro" id="IPR052709">
    <property type="entry name" value="Transposase-MT_Hybrid"/>
</dbReference>
<dbReference type="Proteomes" id="UP001162480">
    <property type="component" value="Chromosome 9"/>
</dbReference>
<dbReference type="GO" id="GO:0046975">
    <property type="term" value="F:histone H3K36 methyltransferase activity"/>
    <property type="evidence" value="ECO:0007669"/>
    <property type="project" value="TreeGrafter"/>
</dbReference>
<dbReference type="PANTHER" id="PTHR46060:SF2">
    <property type="entry name" value="HISTONE-LYSINE N-METHYLTRANSFERASE SETMAR"/>
    <property type="match status" value="1"/>
</dbReference>
<dbReference type="PANTHER" id="PTHR46060">
    <property type="entry name" value="MARINER MOS1 TRANSPOSASE-LIKE PROTEIN"/>
    <property type="match status" value="1"/>
</dbReference>
<dbReference type="InterPro" id="IPR041426">
    <property type="entry name" value="Mos1_HTH"/>
</dbReference>
<feature type="domain" description="Mos1 transposase HTH" evidence="1">
    <location>
        <begin position="17"/>
        <end position="50"/>
    </location>
</feature>
<evidence type="ECO:0000313" key="3">
    <source>
        <dbReference type="Proteomes" id="UP001162480"/>
    </source>
</evidence>